<evidence type="ECO:0000313" key="5">
    <source>
        <dbReference type="Proteomes" id="UP001228049"/>
    </source>
</evidence>
<feature type="region of interest" description="Disordered" evidence="1">
    <location>
        <begin position="1078"/>
        <end position="1152"/>
    </location>
</feature>
<feature type="compositionally biased region" description="Polar residues" evidence="1">
    <location>
        <begin position="733"/>
        <end position="747"/>
    </location>
</feature>
<dbReference type="PANTHER" id="PTHR46221:SF2">
    <property type="entry name" value="FERM AND PDZ DOMAIN-CONTAINING PROTEIN 1"/>
    <property type="match status" value="1"/>
</dbReference>
<feature type="compositionally biased region" description="Basic and acidic residues" evidence="1">
    <location>
        <begin position="675"/>
        <end position="731"/>
    </location>
</feature>
<dbReference type="InterPro" id="IPR035963">
    <property type="entry name" value="FERM_2"/>
</dbReference>
<keyword evidence="5" id="KW-1185">Reference proteome</keyword>
<dbReference type="SUPFAM" id="SSF47031">
    <property type="entry name" value="Second domain of FERM"/>
    <property type="match status" value="1"/>
</dbReference>
<feature type="compositionally biased region" description="Basic and acidic residues" evidence="1">
    <location>
        <begin position="1177"/>
        <end position="1194"/>
    </location>
</feature>
<feature type="compositionally biased region" description="Basic and acidic residues" evidence="1">
    <location>
        <begin position="819"/>
        <end position="830"/>
    </location>
</feature>
<feature type="compositionally biased region" description="Pro residues" evidence="1">
    <location>
        <begin position="1295"/>
        <end position="1308"/>
    </location>
</feature>
<dbReference type="InterPro" id="IPR000299">
    <property type="entry name" value="FERM_domain"/>
</dbReference>
<feature type="region of interest" description="Disordered" evidence="1">
    <location>
        <begin position="819"/>
        <end position="838"/>
    </location>
</feature>
<feature type="region of interest" description="Disordered" evidence="1">
    <location>
        <begin position="1321"/>
        <end position="1344"/>
    </location>
</feature>
<dbReference type="Pfam" id="PF00373">
    <property type="entry name" value="FERM_M"/>
    <property type="match status" value="1"/>
</dbReference>
<evidence type="ECO:0000313" key="4">
    <source>
        <dbReference type="EMBL" id="KAK1886761.1"/>
    </source>
</evidence>
<feature type="domain" description="FERM" evidence="2">
    <location>
        <begin position="324"/>
        <end position="631"/>
    </location>
</feature>
<dbReference type="InterPro" id="IPR014352">
    <property type="entry name" value="FERM/acyl-CoA-bd_prot_sf"/>
</dbReference>
<gene>
    <name evidence="4" type="ORF">KUDE01_030476</name>
</gene>
<dbReference type="SMART" id="SM00295">
    <property type="entry name" value="B41"/>
    <property type="match status" value="1"/>
</dbReference>
<dbReference type="Gene3D" id="2.30.29.30">
    <property type="entry name" value="Pleckstrin-homology domain (PH domain)/Phosphotyrosine-binding domain (PTB)"/>
    <property type="match status" value="1"/>
</dbReference>
<accession>A0AAD9F3B4</accession>
<name>A0AAD9F3B4_DISEL</name>
<evidence type="ECO:0000259" key="3">
    <source>
        <dbReference type="PROSITE" id="PS50200"/>
    </source>
</evidence>
<feature type="region of interest" description="Disordered" evidence="1">
    <location>
        <begin position="1608"/>
        <end position="1652"/>
    </location>
</feature>
<evidence type="ECO:0000256" key="1">
    <source>
        <dbReference type="SAM" id="MobiDB-lite"/>
    </source>
</evidence>
<feature type="region of interest" description="Disordered" evidence="1">
    <location>
        <begin position="1701"/>
        <end position="1723"/>
    </location>
</feature>
<dbReference type="GO" id="GO:0007165">
    <property type="term" value="P:signal transduction"/>
    <property type="evidence" value="ECO:0007669"/>
    <property type="project" value="InterPro"/>
</dbReference>
<feature type="region of interest" description="Disordered" evidence="1">
    <location>
        <begin position="1365"/>
        <end position="1385"/>
    </location>
</feature>
<dbReference type="InterPro" id="IPR029071">
    <property type="entry name" value="Ubiquitin-like_domsf"/>
</dbReference>
<evidence type="ECO:0000259" key="2">
    <source>
        <dbReference type="PROSITE" id="PS50057"/>
    </source>
</evidence>
<dbReference type="EMBL" id="JASDAP010000020">
    <property type="protein sequence ID" value="KAK1886761.1"/>
    <property type="molecule type" value="Genomic_DNA"/>
</dbReference>
<dbReference type="PROSITE" id="PS50200">
    <property type="entry name" value="RA"/>
    <property type="match status" value="1"/>
</dbReference>
<dbReference type="SUPFAM" id="SSF50729">
    <property type="entry name" value="PH domain-like"/>
    <property type="match status" value="1"/>
</dbReference>
<feature type="region of interest" description="Disordered" evidence="1">
    <location>
        <begin position="995"/>
        <end position="1023"/>
    </location>
</feature>
<dbReference type="InterPro" id="IPR011993">
    <property type="entry name" value="PH-like_dom_sf"/>
</dbReference>
<feature type="region of interest" description="Disordered" evidence="1">
    <location>
        <begin position="1177"/>
        <end position="1211"/>
    </location>
</feature>
<feature type="region of interest" description="Disordered" evidence="1">
    <location>
        <begin position="674"/>
        <end position="753"/>
    </location>
</feature>
<feature type="domain" description="Ras-associating" evidence="3">
    <location>
        <begin position="325"/>
        <end position="421"/>
    </location>
</feature>
<feature type="compositionally biased region" description="Basic and acidic residues" evidence="1">
    <location>
        <begin position="1132"/>
        <end position="1145"/>
    </location>
</feature>
<organism evidence="4 5">
    <name type="scientific">Dissostichus eleginoides</name>
    <name type="common">Patagonian toothfish</name>
    <name type="synonym">Dissostichus amissus</name>
    <dbReference type="NCBI Taxonomy" id="100907"/>
    <lineage>
        <taxon>Eukaryota</taxon>
        <taxon>Metazoa</taxon>
        <taxon>Chordata</taxon>
        <taxon>Craniata</taxon>
        <taxon>Vertebrata</taxon>
        <taxon>Euteleostomi</taxon>
        <taxon>Actinopterygii</taxon>
        <taxon>Neopterygii</taxon>
        <taxon>Teleostei</taxon>
        <taxon>Neoteleostei</taxon>
        <taxon>Acanthomorphata</taxon>
        <taxon>Eupercaria</taxon>
        <taxon>Perciformes</taxon>
        <taxon>Notothenioidei</taxon>
        <taxon>Nototheniidae</taxon>
        <taxon>Dissostichus</taxon>
    </lineage>
</organism>
<dbReference type="Proteomes" id="UP001228049">
    <property type="component" value="Unassembled WGS sequence"/>
</dbReference>
<dbReference type="Gene3D" id="1.20.80.10">
    <property type="match status" value="1"/>
</dbReference>
<dbReference type="CDD" id="cd14473">
    <property type="entry name" value="FERM_B-lobe"/>
    <property type="match status" value="1"/>
</dbReference>
<dbReference type="InterPro" id="IPR000159">
    <property type="entry name" value="RA_dom"/>
</dbReference>
<feature type="compositionally biased region" description="Polar residues" evidence="1">
    <location>
        <begin position="1635"/>
        <end position="1646"/>
    </location>
</feature>
<dbReference type="Pfam" id="PF21989">
    <property type="entry name" value="RA_2"/>
    <property type="match status" value="1"/>
</dbReference>
<sequence>MEVQDRSRSPSRRTSRVEQVVGRWLRRSRDLGSRSHSLSRERVGVDGKSECSGSDQRNYPFRFIVQIQRDLDLNSHGLTLSYTTPILVQEVTPEQVSSANVVVEQCQTTAGLWLVYKTSCKKWKLPERLRLYGLTGPKSSFITPEKRAKLRSNPVKVHFAEEVEVNGHSQVEGTGALDAVSLGSAEVEGTGALDAVSLGSAEVEGTGALDAVSLGSAEVEGTGALDAVSLGSAEVEGTGALDAVSLGSAEVEGKGALDAVSLGSAEVEGTGALDAVSLGSAEVEGTGALDALSLGSAEVEGTGALDAAGLGSAEVGNSLLFLPNVLKVYLENGQTKAFKFDPSTTVKDIVMTLKEKLSLSRIEHFSLVLEQQHSITKLLLLHDEERIQQVVQKKEAHDYRCLFRVCFLPKSLHTLLQEDPAAFEYLYLQGVNDVLQERFAIEMRCNTALRLAALHIQERLASCGHSQKTNLKMITKTWGIENFVSSTLLRNMREKDLRKAITYHMKKSQSQNDPKQKGLSVDQTRINYLEELCELKSFGGKSFSATMMLQDRESMVTLLVGARYGVSQVVNHKLSILSTLTEFTCITRIELLPESDKVSLVKIYLQDIKSAAAKDMSCLIAGYCRVFVDPNLNIFPWIHVSKKHRVSAEEGYVSRCGSDSDTSSDLGMDALITKAESKNEETQNKEETEKLQEGRQTKIEIRENYSGELRENVGQESRCDEDVHAAEEHPSVSEASDSLNTDSRVITSPSSDSLDALEEDDLVSCSSSFTVLPNAPSQTLNSHSPLQLHHYSHNQVHPHLLAPPPAHAHPLIHFTADDRRQGGGLRRSDDGADPQLLSSVPPSSSIHCIQKCPSNPCSDDSSLCFAELSRLVDFLPSPPEFVFNFDQSDARCYYKLCSNITPDSARSLPCPPDHNEGGDWVKVKADPAEAVYLEPIPILQPPPGFGDSSSDEEFFDARDRFTSPVDSALDAMPRDIRSEMKLDFHSTLSLSDISVSVADADREEEEEKEEDRKDVEEEGGGIETLFQLRKRSRKRRSFMETDFTSTVSFPEPDPEKPDQVFNRLRNSMLADSNDAEMLSLDPEPSEQTQNPCPTVSSLNHSEGEPAQLESKPILSKPRLHGCSSPCGLGSHEQSRDPSRSRKQEMEMEPDAMESKWVTDLVKAASPTITIVRCRMDPDEKEERKEKVEMDKGKDEEEETSGVSGNGPFINHMFLPEYTKEGGKGEEEKTEGVEGYLASSDRPLIEAQKQPEANTLPTCLKDVDTKSSNGLFGAHVIAVEEHLLKGVCENSNPHSYSPPPPPPTTPLPVLPKSQSDCFVSGKGSIKNTGSSTKMSLSNSELSLGKQGPTEKAQLYLDVTTRVNEEDTIGVSTPSDEVTDSNNSDNVFDDDEVCNSLNSGSSKNNDLAIATKHTISANVVSAGKGESQIPIMSPTNTDAHSIMKSGSSDYTRAINSITAKLGAATSATSPTFNAGARLQSDALYESVLGLNQIVDKPSDCSIRNPETKDSLASPSLAKADTATIHNISKAPPSPPHFLFQTCSPSFMGRLSSSTLRRKIQNLPLYLSRSQESLHQAGVGDVAQSPAKDNSSEGITIKVTDVDEVTQTIDFDRGTAESVESDDSDTTVTGSDVEGESYFNTHSENSLSPVSEMKEVGSPLPVQAEPKPQHQNQLRYHKPNKNTPGPITEPPVSIVNSLQKDTSGLKMDTPGPIKHSPESKIKVTSPGEDIQGYKMNINDLSCSIPSPIVVTTQNLNGPGLPFHSQSQIVGQTTGDRPLMGLCRAPEQTSDSPKTLSSVCKVFTICEDPSKTKGPVEVGSAQALKTQFGCNSLQESVCESVVEGLQVPLDACGCPTLPYTNCFGSGDSFDEELTVYEFSCRTQSSGVTQTSGAGLPLITSPPVPSFLCTSSTFSPSFPRSIHFSTSTSELSPLLSPLSDASDNFQSQTHKDTISRLGQQRYPEPPTGFQVLRVDVDQLLTILESSGADRSMANHGGRHPRDTCPAHFTENKRVLQIEARRLMSGCQKVVGIGQSPEEMLLSLANSFRTLVELAGICLWFSGCERCDRRNAEAVAGLADVARSFRDFCLAAERASSKRSCQDLSTKLLAKQCTALTASVFCLTQLFRTLTAL</sequence>
<dbReference type="SUPFAM" id="SSF54236">
    <property type="entry name" value="Ubiquitin-like"/>
    <property type="match status" value="1"/>
</dbReference>
<reference evidence="4" key="1">
    <citation type="submission" date="2023-04" db="EMBL/GenBank/DDBJ databases">
        <title>Chromosome-level genome of Chaenocephalus aceratus.</title>
        <authorList>
            <person name="Park H."/>
        </authorList>
    </citation>
    <scope>NUCLEOTIDE SEQUENCE</scope>
    <source>
        <strain evidence="4">DE</strain>
        <tissue evidence="4">Muscle</tissue>
    </source>
</reference>
<dbReference type="PANTHER" id="PTHR46221">
    <property type="entry name" value="FERM AND PDZ DOMAIN-CONTAINING PROTEIN FAMILY MEMBER"/>
    <property type="match status" value="1"/>
</dbReference>
<dbReference type="PROSITE" id="PS50057">
    <property type="entry name" value="FERM_3"/>
    <property type="match status" value="1"/>
</dbReference>
<feature type="region of interest" description="Disordered" evidence="1">
    <location>
        <begin position="1289"/>
        <end position="1308"/>
    </location>
</feature>
<dbReference type="Gene3D" id="3.10.20.90">
    <property type="entry name" value="Phosphatidylinositol 3-kinase Catalytic Subunit, Chain A, domain 1"/>
    <property type="match status" value="1"/>
</dbReference>
<feature type="compositionally biased region" description="Polar residues" evidence="1">
    <location>
        <begin position="1085"/>
        <end position="1100"/>
    </location>
</feature>
<feature type="compositionally biased region" description="Polar residues" evidence="1">
    <location>
        <begin position="1324"/>
        <end position="1340"/>
    </location>
</feature>
<protein>
    <submittedName>
        <fullName evidence="4">FERM and PDZ domain containing protein 1</fullName>
    </submittedName>
</protein>
<dbReference type="InterPro" id="IPR019749">
    <property type="entry name" value="Band_41_domain"/>
</dbReference>
<proteinExistence type="predicted"/>
<dbReference type="InterPro" id="IPR019748">
    <property type="entry name" value="FERM_central"/>
</dbReference>
<comment type="caution">
    <text evidence="4">The sequence shown here is derived from an EMBL/GenBank/DDBJ whole genome shotgun (WGS) entry which is preliminary data.</text>
</comment>